<name>A0A645AWA5_9ZZZZ</name>
<comment type="caution">
    <text evidence="1">The sequence shown here is derived from an EMBL/GenBank/DDBJ whole genome shotgun (WGS) entry which is preliminary data.</text>
</comment>
<evidence type="ECO:0000313" key="1">
    <source>
        <dbReference type="EMBL" id="MPM57048.1"/>
    </source>
</evidence>
<protein>
    <submittedName>
        <fullName evidence="1">Uncharacterized protein</fullName>
    </submittedName>
</protein>
<gene>
    <name evidence="1" type="ORF">SDC9_103866</name>
</gene>
<reference evidence="1" key="1">
    <citation type="submission" date="2019-08" db="EMBL/GenBank/DDBJ databases">
        <authorList>
            <person name="Kucharzyk K."/>
            <person name="Murdoch R.W."/>
            <person name="Higgins S."/>
            <person name="Loffler F."/>
        </authorList>
    </citation>
    <scope>NUCLEOTIDE SEQUENCE</scope>
</reference>
<organism evidence="1">
    <name type="scientific">bioreactor metagenome</name>
    <dbReference type="NCBI Taxonomy" id="1076179"/>
    <lineage>
        <taxon>unclassified sequences</taxon>
        <taxon>metagenomes</taxon>
        <taxon>ecological metagenomes</taxon>
    </lineage>
</organism>
<accession>A0A645AWA5</accession>
<dbReference type="EMBL" id="VSSQ01016066">
    <property type="protein sequence ID" value="MPM57048.1"/>
    <property type="molecule type" value="Genomic_DNA"/>
</dbReference>
<dbReference type="AlphaFoldDB" id="A0A645AWA5"/>
<proteinExistence type="predicted"/>
<sequence>MGRKRIIMDYVEKNLVFCILEHGSHHDRGMARIGPFGVAECQRRMNIIIHSNTLSFTNTKSRSFHGFLLEYLL</sequence>